<keyword evidence="3" id="KW-0378">Hydrolase</keyword>
<dbReference type="Pfam" id="PF00723">
    <property type="entry name" value="Glyco_hydro_15"/>
    <property type="match status" value="1"/>
</dbReference>
<sequence>MAMRIEDYALLSDCRTAALVSREGSIDWLCLPRLDSASTFGGLLGEDDHGRWSLRPADEEAIVTRRYDRDTFILVTRWQTTDAVAEVHDFMPVRSEPGADPDRSDLVRRVVGVEGTMRFAQRLSVRFDYARAMPWMRQTGTADAPELVAMAGPDAVVLRGAALQAVDHEHRGEVAVTAGEVRDLQLTWFPSHREAPRPMDVQEELERTRDWWQSWADMIEHHGVHHHAVVRSLLILRALTNRETGGIAAAATMALPEDFGGERNWDYRYVWLRDAALTLEALLDHGFVELAGAWREWLLRAVAGDPADLQIMYGLAGERDLPERSLDSLPGYAASRPVRVGNGAAEQYQGDVVGEVMVTLSAARAAGLPESEYSWPLERQLLKFAAEQIDRPDQGLWEIRGDPHMFTHSRVMMWAAFDRGVRAVEESGLTGPVHRWRELRDRLRAEIDRDGVTDGHFTQYYGTTEVDASLLLLPQVGYCAPDDPRMLATVERMEQTLMREGLLHRYRTGSGVDGLAGDESPFLACSFWLVEQYAVTGRTEEAGALLDRLCELANDVGMFSEEYDPVHGRQVGNTPQAFSHLALVRAADAVTMTVHHPR</sequence>
<name>A0ABP7N4L4_9MICO</name>
<accession>A0ABP7N4L4</accession>
<dbReference type="Pfam" id="PF19291">
    <property type="entry name" value="TREH_N"/>
    <property type="match status" value="1"/>
</dbReference>
<reference evidence="4" key="1">
    <citation type="journal article" date="2019" name="Int. J. Syst. Evol. Microbiol.">
        <title>The Global Catalogue of Microorganisms (GCM) 10K type strain sequencing project: providing services to taxonomists for standard genome sequencing and annotation.</title>
        <authorList>
            <consortium name="The Broad Institute Genomics Platform"/>
            <consortium name="The Broad Institute Genome Sequencing Center for Infectious Disease"/>
            <person name="Wu L."/>
            <person name="Ma J."/>
        </authorList>
    </citation>
    <scope>NUCLEOTIDE SEQUENCE [LARGE SCALE GENOMIC DNA]</scope>
    <source>
        <strain evidence="4">JCM 17024</strain>
    </source>
</reference>
<gene>
    <name evidence="3" type="ORF">GCM10022383_14020</name>
</gene>
<evidence type="ECO:0000313" key="3">
    <source>
        <dbReference type="EMBL" id="GAA3936963.1"/>
    </source>
</evidence>
<dbReference type="InterPro" id="IPR012341">
    <property type="entry name" value="6hp_glycosidase-like_sf"/>
</dbReference>
<proteinExistence type="predicted"/>
<dbReference type="Gene3D" id="1.50.10.10">
    <property type="match status" value="1"/>
</dbReference>
<dbReference type="RefSeq" id="WP_344818817.1">
    <property type="nucleotide sequence ID" value="NZ_BAABCP010000001.1"/>
</dbReference>
<evidence type="ECO:0000259" key="2">
    <source>
        <dbReference type="Pfam" id="PF19291"/>
    </source>
</evidence>
<dbReference type="GO" id="GO:0016787">
    <property type="term" value="F:hydrolase activity"/>
    <property type="evidence" value="ECO:0007669"/>
    <property type="project" value="UniProtKB-KW"/>
</dbReference>
<feature type="domain" description="GH15-like" evidence="1">
    <location>
        <begin position="223"/>
        <end position="587"/>
    </location>
</feature>
<feature type="domain" description="Trehalase-like N-terminal" evidence="2">
    <location>
        <begin position="2"/>
        <end position="137"/>
    </location>
</feature>
<dbReference type="InterPro" id="IPR008928">
    <property type="entry name" value="6-hairpin_glycosidase_sf"/>
</dbReference>
<dbReference type="InterPro" id="IPR045582">
    <property type="entry name" value="Trehalase-like_N"/>
</dbReference>
<dbReference type="Proteomes" id="UP001501591">
    <property type="component" value="Unassembled WGS sequence"/>
</dbReference>
<dbReference type="InterPro" id="IPR011613">
    <property type="entry name" value="GH15-like"/>
</dbReference>
<comment type="caution">
    <text evidence="3">The sequence shown here is derived from an EMBL/GenBank/DDBJ whole genome shotgun (WGS) entry which is preliminary data.</text>
</comment>
<keyword evidence="4" id="KW-1185">Reference proteome</keyword>
<organism evidence="3 4">
    <name type="scientific">Microbacterium soli</name>
    <dbReference type="NCBI Taxonomy" id="446075"/>
    <lineage>
        <taxon>Bacteria</taxon>
        <taxon>Bacillati</taxon>
        <taxon>Actinomycetota</taxon>
        <taxon>Actinomycetes</taxon>
        <taxon>Micrococcales</taxon>
        <taxon>Microbacteriaceae</taxon>
        <taxon>Microbacterium</taxon>
    </lineage>
</organism>
<protein>
    <submittedName>
        <fullName evidence="3">Glycoside hydrolase family 15 protein</fullName>
    </submittedName>
</protein>
<dbReference type="EMBL" id="BAABCP010000001">
    <property type="protein sequence ID" value="GAA3936963.1"/>
    <property type="molecule type" value="Genomic_DNA"/>
</dbReference>
<dbReference type="SUPFAM" id="SSF48208">
    <property type="entry name" value="Six-hairpin glycosidases"/>
    <property type="match status" value="1"/>
</dbReference>
<dbReference type="PANTHER" id="PTHR31616:SF0">
    <property type="entry name" value="GLUCAN 1,4-ALPHA-GLUCOSIDASE"/>
    <property type="match status" value="1"/>
</dbReference>
<evidence type="ECO:0000259" key="1">
    <source>
        <dbReference type="Pfam" id="PF00723"/>
    </source>
</evidence>
<evidence type="ECO:0000313" key="4">
    <source>
        <dbReference type="Proteomes" id="UP001501591"/>
    </source>
</evidence>
<dbReference type="PANTHER" id="PTHR31616">
    <property type="entry name" value="TREHALASE"/>
    <property type="match status" value="1"/>
</dbReference>